<dbReference type="AlphaFoldDB" id="A0A2M8P0H2"/>
<dbReference type="Proteomes" id="UP000228921">
    <property type="component" value="Unassembled WGS sequence"/>
</dbReference>
<protein>
    <submittedName>
        <fullName evidence="1">Uncharacterized protein</fullName>
    </submittedName>
</protein>
<evidence type="ECO:0000313" key="2">
    <source>
        <dbReference type="Proteomes" id="UP000228921"/>
    </source>
</evidence>
<name>A0A2M8P0H2_9CHLR</name>
<gene>
    <name evidence="1" type="ORF">CUN51_06070</name>
</gene>
<proteinExistence type="predicted"/>
<dbReference type="EMBL" id="PGTK01000005">
    <property type="protein sequence ID" value="PJF31042.1"/>
    <property type="molecule type" value="Genomic_DNA"/>
</dbReference>
<organism evidence="1 2">
    <name type="scientific">Candidatus Thermofonsia Clade 1 bacterium</name>
    <dbReference type="NCBI Taxonomy" id="2364210"/>
    <lineage>
        <taxon>Bacteria</taxon>
        <taxon>Bacillati</taxon>
        <taxon>Chloroflexota</taxon>
        <taxon>Candidatus Thermofontia</taxon>
        <taxon>Candidatus Thermofonsia Clade 1</taxon>
    </lineage>
</organism>
<comment type="caution">
    <text evidence="1">The sequence shown here is derived from an EMBL/GenBank/DDBJ whole genome shotgun (WGS) entry which is preliminary data.</text>
</comment>
<accession>A0A2M8P0H2</accession>
<sequence length="432" mass="46397">MSYTLGLALSVAHCALAYQERGGAPQPLFLPDLSAPDGCIPTALYVAPDGTLHAGQAALPFAGDRRFFERIPALLWAQPEPAPRLLDGTAWDVRKVGAAFTSAIFTALPFPLTQLERVMVSAPPFESAHIATRYVRWLHEALTALGIPETRLYLMSELDAAALSGGVWSAEAPVFFVQADSPDSFLATFAYLSASKSLSTRLDHVLCEGVPFASLMTQRVTAQSLQDALADCLAYAAEQALYPSDLIYLALTDSADLSVPVPAEQAWAARGALAAGVRALAEGLLRTPPYLQNSYGLRYQAADGAYAYIELAPSGTPFPSALRTVRLAAAYDDQPMLEFVIGMFDPEAKGQITLNAADSRLSYTLEPSELGAIALNEFAPPLRITLPQPVRAAEPCLEATFRLDAQRQLRLTATDMRTGALLADDTVITTLY</sequence>
<reference evidence="1 2" key="1">
    <citation type="submission" date="2017-11" db="EMBL/GenBank/DDBJ databases">
        <title>Evolution of Phototrophy in the Chloroflexi Phylum Driven by Horizontal Gene Transfer.</title>
        <authorList>
            <person name="Ward L.M."/>
            <person name="Hemp J."/>
            <person name="Shih P.M."/>
            <person name="Mcglynn S.E."/>
            <person name="Fischer W."/>
        </authorList>
    </citation>
    <scope>NUCLEOTIDE SEQUENCE [LARGE SCALE GENOMIC DNA]</scope>
    <source>
        <strain evidence="1">CP2_2F</strain>
    </source>
</reference>
<evidence type="ECO:0000313" key="1">
    <source>
        <dbReference type="EMBL" id="PJF31042.1"/>
    </source>
</evidence>